<protein>
    <submittedName>
        <fullName evidence="1">Uncharacterized protein</fullName>
    </submittedName>
</protein>
<dbReference type="AlphaFoldDB" id="A0AAD5LQ48"/>
<proteinExistence type="predicted"/>
<sequence length="187" mass="20318">MFASVGVPLRPHDAVERDASLKEIADAASAWMSTLSLFTLGRRVDLLTAPSRVDTPPSCADIVVHVTTPPAHLPSCIGVDALGTRLGEVLRIIDMAACVGGPRVLNALWIPKDCRLLDCAFCDGVADHQVLVEVAVSAVQFRRMQMERGPPLDAAVLHAAIFRWQESKASHQYHVLREILTQYATGE</sequence>
<accession>A0AAD5LQ48</accession>
<evidence type="ECO:0000313" key="1">
    <source>
        <dbReference type="EMBL" id="KAJ0408851.1"/>
    </source>
</evidence>
<dbReference type="EMBL" id="JAKCXM010000008">
    <property type="protein sequence ID" value="KAJ0408851.1"/>
    <property type="molecule type" value="Genomic_DNA"/>
</dbReference>
<evidence type="ECO:0000313" key="2">
    <source>
        <dbReference type="Proteomes" id="UP001209570"/>
    </source>
</evidence>
<name>A0AAD5LQ48_PYTIN</name>
<organism evidence="1 2">
    <name type="scientific">Pythium insidiosum</name>
    <name type="common">Pythiosis disease agent</name>
    <dbReference type="NCBI Taxonomy" id="114742"/>
    <lineage>
        <taxon>Eukaryota</taxon>
        <taxon>Sar</taxon>
        <taxon>Stramenopiles</taxon>
        <taxon>Oomycota</taxon>
        <taxon>Peronosporomycetes</taxon>
        <taxon>Pythiales</taxon>
        <taxon>Pythiaceae</taxon>
        <taxon>Pythium</taxon>
    </lineage>
</organism>
<keyword evidence="2" id="KW-1185">Reference proteome</keyword>
<gene>
    <name evidence="1" type="ORF">P43SY_000747</name>
</gene>
<reference evidence="1" key="1">
    <citation type="submission" date="2021-12" db="EMBL/GenBank/DDBJ databases">
        <title>Prjna785345.</title>
        <authorList>
            <person name="Rujirawat T."/>
            <person name="Krajaejun T."/>
        </authorList>
    </citation>
    <scope>NUCLEOTIDE SEQUENCE</scope>
    <source>
        <strain evidence="1">Pi057C3</strain>
    </source>
</reference>
<dbReference type="Proteomes" id="UP001209570">
    <property type="component" value="Unassembled WGS sequence"/>
</dbReference>
<comment type="caution">
    <text evidence="1">The sequence shown here is derived from an EMBL/GenBank/DDBJ whole genome shotgun (WGS) entry which is preliminary data.</text>
</comment>